<accession>A0AAV7FZR9</accession>
<keyword evidence="2" id="KW-1185">Reference proteome</keyword>
<dbReference type="Proteomes" id="UP000775213">
    <property type="component" value="Unassembled WGS sequence"/>
</dbReference>
<dbReference type="EMBL" id="JAGFBR010000015">
    <property type="protein sequence ID" value="KAH0455069.1"/>
    <property type="molecule type" value="Genomic_DNA"/>
</dbReference>
<protein>
    <submittedName>
        <fullName evidence="1">Uncharacterized protein</fullName>
    </submittedName>
</protein>
<organism evidence="1 2">
    <name type="scientific">Dendrobium chrysotoxum</name>
    <name type="common">Orchid</name>
    <dbReference type="NCBI Taxonomy" id="161865"/>
    <lineage>
        <taxon>Eukaryota</taxon>
        <taxon>Viridiplantae</taxon>
        <taxon>Streptophyta</taxon>
        <taxon>Embryophyta</taxon>
        <taxon>Tracheophyta</taxon>
        <taxon>Spermatophyta</taxon>
        <taxon>Magnoliopsida</taxon>
        <taxon>Liliopsida</taxon>
        <taxon>Asparagales</taxon>
        <taxon>Orchidaceae</taxon>
        <taxon>Epidendroideae</taxon>
        <taxon>Malaxideae</taxon>
        <taxon>Dendrobiinae</taxon>
        <taxon>Dendrobium</taxon>
    </lineage>
</organism>
<name>A0AAV7FZR9_DENCH</name>
<comment type="caution">
    <text evidence="1">The sequence shown here is derived from an EMBL/GenBank/DDBJ whole genome shotgun (WGS) entry which is preliminary data.</text>
</comment>
<reference evidence="1 2" key="1">
    <citation type="journal article" date="2021" name="Hortic Res">
        <title>Chromosome-scale assembly of the Dendrobium chrysotoxum genome enhances the understanding of orchid evolution.</title>
        <authorList>
            <person name="Zhang Y."/>
            <person name="Zhang G.Q."/>
            <person name="Zhang D."/>
            <person name="Liu X.D."/>
            <person name="Xu X.Y."/>
            <person name="Sun W.H."/>
            <person name="Yu X."/>
            <person name="Zhu X."/>
            <person name="Wang Z.W."/>
            <person name="Zhao X."/>
            <person name="Zhong W.Y."/>
            <person name="Chen H."/>
            <person name="Yin W.L."/>
            <person name="Huang T."/>
            <person name="Niu S.C."/>
            <person name="Liu Z.J."/>
        </authorList>
    </citation>
    <scope>NUCLEOTIDE SEQUENCE [LARGE SCALE GENOMIC DNA]</scope>
    <source>
        <strain evidence="1">Lindl</strain>
    </source>
</reference>
<dbReference type="AlphaFoldDB" id="A0AAV7FZR9"/>
<gene>
    <name evidence="1" type="ORF">IEQ34_016993</name>
</gene>
<sequence length="114" mass="12272">MRFPYSSALSRSQRFALDLSSRTAAFVKLKILSRSGAPTEKVTSGPAPPGKRITAVESPKKLRRKSGGREMVVVAGERQSSAQALKKFQKEVPSTTAWLAVQPMNTAPSPSSVN</sequence>
<evidence type="ECO:0000313" key="2">
    <source>
        <dbReference type="Proteomes" id="UP000775213"/>
    </source>
</evidence>
<proteinExistence type="predicted"/>
<evidence type="ECO:0000313" key="1">
    <source>
        <dbReference type="EMBL" id="KAH0455069.1"/>
    </source>
</evidence>